<dbReference type="EMBL" id="CAJGYM010000036">
    <property type="protein sequence ID" value="CAD6193563.1"/>
    <property type="molecule type" value="Genomic_DNA"/>
</dbReference>
<reference evidence="2" key="1">
    <citation type="submission" date="2020-10" db="EMBL/GenBank/DDBJ databases">
        <authorList>
            <person name="Kikuchi T."/>
        </authorList>
    </citation>
    <scope>NUCLEOTIDE SEQUENCE</scope>
    <source>
        <strain evidence="2">NKZ352</strain>
    </source>
</reference>
<proteinExistence type="predicted"/>
<accession>A0A8S1HBA6</accession>
<evidence type="ECO:0000313" key="2">
    <source>
        <dbReference type="EMBL" id="CAD6193563.1"/>
    </source>
</evidence>
<feature type="domain" description="RNase NYN" evidence="1">
    <location>
        <begin position="35"/>
        <end position="178"/>
    </location>
</feature>
<dbReference type="OrthoDB" id="5788528at2759"/>
<comment type="caution">
    <text evidence="2">The sequence shown here is derived from an EMBL/GenBank/DDBJ whole genome shotgun (WGS) entry which is preliminary data.</text>
</comment>
<protein>
    <recommendedName>
        <fullName evidence="1">RNase NYN domain-containing protein</fullName>
    </recommendedName>
</protein>
<dbReference type="Gene3D" id="3.40.50.11980">
    <property type="match status" value="1"/>
</dbReference>
<dbReference type="Pfam" id="PF11977">
    <property type="entry name" value="RNase_Zc3h12a"/>
    <property type="match status" value="1"/>
</dbReference>
<keyword evidence="3" id="KW-1185">Reference proteome</keyword>
<dbReference type="Proteomes" id="UP000835052">
    <property type="component" value="Unassembled WGS sequence"/>
</dbReference>
<dbReference type="InterPro" id="IPR021869">
    <property type="entry name" value="RNase_Zc3h12_NYN"/>
</dbReference>
<sequence length="398" mass="45128">MFGRSSLRTANEKQLSVICDETEATVDFRDGSLLLRPVVVDALDVSRMFSKKEALEFPDRENPPILNVHAISLVLWRLVSRGHMTMAVLPGNFQMYVPCCTDQTALQKLVDLELLLFDDKASSSRMMDYHMTIASCAFRSNGCLVGSRGSYYPLAHHQRQLTDFVAERFVRPLFTADGMEAHFGDTHKGCNPFIVMPDQADFIGVMDYQLSAEDQLYLMIHMCDVIRSEKSKRMCTQMRESRIQPSSWPTTNGLSMQFATVKLSNQKKRNFEEENVPTSNNDEGPPLPEYARFYPQTKVPVAEPSSTTIGFPNSIYRFGNDLLDLQTEISPLRMTYVDALSEIFGRETAWDLVLKNPDCRNINQMLEIGMSELRPEPPNLESSTTESSVLDDVLLIDF</sequence>
<dbReference type="AlphaFoldDB" id="A0A8S1HBA6"/>
<name>A0A8S1HBA6_9PELO</name>
<evidence type="ECO:0000313" key="3">
    <source>
        <dbReference type="Proteomes" id="UP000835052"/>
    </source>
</evidence>
<gene>
    <name evidence="2" type="ORF">CAUJ_LOCUS9482</name>
</gene>
<organism evidence="2 3">
    <name type="scientific">Caenorhabditis auriculariae</name>
    <dbReference type="NCBI Taxonomy" id="2777116"/>
    <lineage>
        <taxon>Eukaryota</taxon>
        <taxon>Metazoa</taxon>
        <taxon>Ecdysozoa</taxon>
        <taxon>Nematoda</taxon>
        <taxon>Chromadorea</taxon>
        <taxon>Rhabditida</taxon>
        <taxon>Rhabditina</taxon>
        <taxon>Rhabditomorpha</taxon>
        <taxon>Rhabditoidea</taxon>
        <taxon>Rhabditidae</taxon>
        <taxon>Peloderinae</taxon>
        <taxon>Caenorhabditis</taxon>
    </lineage>
</organism>
<evidence type="ECO:0000259" key="1">
    <source>
        <dbReference type="Pfam" id="PF11977"/>
    </source>
</evidence>